<reference evidence="1" key="1">
    <citation type="journal article" date="2020" name="Nature">
        <title>Giant virus diversity and host interactions through global metagenomics.</title>
        <authorList>
            <person name="Schulz F."/>
            <person name="Roux S."/>
            <person name="Paez-Espino D."/>
            <person name="Jungbluth S."/>
            <person name="Walsh D.A."/>
            <person name="Denef V.J."/>
            <person name="McMahon K.D."/>
            <person name="Konstantinidis K.T."/>
            <person name="Eloe-Fadrosh E.A."/>
            <person name="Kyrpides N.C."/>
            <person name="Woyke T."/>
        </authorList>
    </citation>
    <scope>NUCLEOTIDE SEQUENCE</scope>
    <source>
        <strain evidence="1">GVMAG-S-3300012000-57</strain>
    </source>
</reference>
<accession>A0A6C0KH82</accession>
<dbReference type="AlphaFoldDB" id="A0A6C0KH82"/>
<name>A0A6C0KH82_9ZZZZ</name>
<evidence type="ECO:0008006" key="2">
    <source>
        <dbReference type="Google" id="ProtNLM"/>
    </source>
</evidence>
<organism evidence="1">
    <name type="scientific">viral metagenome</name>
    <dbReference type="NCBI Taxonomy" id="1070528"/>
    <lineage>
        <taxon>unclassified sequences</taxon>
        <taxon>metagenomes</taxon>
        <taxon>organismal metagenomes</taxon>
    </lineage>
</organism>
<dbReference type="EMBL" id="MN740902">
    <property type="protein sequence ID" value="QHU17355.1"/>
    <property type="molecule type" value="Genomic_DNA"/>
</dbReference>
<protein>
    <recommendedName>
        <fullName evidence="2">ParB/Sulfiredoxin domain-containing protein</fullName>
    </recommendedName>
</protein>
<sequence>MSYFQKERKMDDIISKTIPSATIVHRYNDRHTLVKCSVKDLVMCNHIDNWEFNRPPDMHRCVAIADYIYDTKPALDWMIYLVYDGKLKIIDGLHRYSALVHLWRENHKTVDFITPSKYGCNGDAVWLYSREIFLSIRINHSMGEIVDVFQSLNKSNPIPELYMDNSDSAKREIIESIVAEWQQKFKSHFTVTSKPNIPNINRDRFIDLLDKLYQKYNITRNTAHVLSDKLYETNHYIRNNIPKKITETALTKCRETNCYLFLVKKEILENMI</sequence>
<proteinExistence type="predicted"/>
<evidence type="ECO:0000313" key="1">
    <source>
        <dbReference type="EMBL" id="QHU17355.1"/>
    </source>
</evidence>